<sequence>MDSGLYIWQVTSYGRGLFCCSDFVEVFGPSGKVNIYVRSTHMGGKSHRLLWLASVSIEKVTVMWGSPVLLLISTTLFTGLKFFLTDLSSVEISTVLIIGSVLLCYLV</sequence>
<dbReference type="AlphaFoldDB" id="A0AAN9NXJ2"/>
<feature type="transmembrane region" description="Helical" evidence="1">
    <location>
        <begin position="87"/>
        <end position="106"/>
    </location>
</feature>
<evidence type="ECO:0000313" key="2">
    <source>
        <dbReference type="EMBL" id="KAK7380682.1"/>
    </source>
</evidence>
<keyword evidence="1" id="KW-0472">Membrane</keyword>
<dbReference type="EMBL" id="JAYMYS010000009">
    <property type="protein sequence ID" value="KAK7380682.1"/>
    <property type="molecule type" value="Genomic_DNA"/>
</dbReference>
<protein>
    <submittedName>
        <fullName evidence="2">Uncharacterized protein</fullName>
    </submittedName>
</protein>
<evidence type="ECO:0000256" key="1">
    <source>
        <dbReference type="SAM" id="Phobius"/>
    </source>
</evidence>
<evidence type="ECO:0000313" key="3">
    <source>
        <dbReference type="Proteomes" id="UP001386955"/>
    </source>
</evidence>
<reference evidence="2 3" key="1">
    <citation type="submission" date="2024-01" db="EMBL/GenBank/DDBJ databases">
        <title>The genomes of 5 underutilized Papilionoideae crops provide insights into root nodulation and disease resistanc.</title>
        <authorList>
            <person name="Jiang F."/>
        </authorList>
    </citation>
    <scope>NUCLEOTIDE SEQUENCE [LARGE SCALE GENOMIC DNA]</scope>
    <source>
        <strain evidence="2">DUOXIRENSHENG_FW03</strain>
        <tissue evidence="2">Leaves</tissue>
    </source>
</reference>
<keyword evidence="3" id="KW-1185">Reference proteome</keyword>
<proteinExistence type="predicted"/>
<comment type="caution">
    <text evidence="2">The sequence shown here is derived from an EMBL/GenBank/DDBJ whole genome shotgun (WGS) entry which is preliminary data.</text>
</comment>
<keyword evidence="1" id="KW-1133">Transmembrane helix</keyword>
<accession>A0AAN9NXJ2</accession>
<feature type="transmembrane region" description="Helical" evidence="1">
    <location>
        <begin position="49"/>
        <end position="72"/>
    </location>
</feature>
<dbReference type="Proteomes" id="UP001386955">
    <property type="component" value="Unassembled WGS sequence"/>
</dbReference>
<name>A0AAN9NXJ2_PSOTE</name>
<keyword evidence="1" id="KW-0812">Transmembrane</keyword>
<organism evidence="2 3">
    <name type="scientific">Psophocarpus tetragonolobus</name>
    <name type="common">Winged bean</name>
    <name type="synonym">Dolichos tetragonolobus</name>
    <dbReference type="NCBI Taxonomy" id="3891"/>
    <lineage>
        <taxon>Eukaryota</taxon>
        <taxon>Viridiplantae</taxon>
        <taxon>Streptophyta</taxon>
        <taxon>Embryophyta</taxon>
        <taxon>Tracheophyta</taxon>
        <taxon>Spermatophyta</taxon>
        <taxon>Magnoliopsida</taxon>
        <taxon>eudicotyledons</taxon>
        <taxon>Gunneridae</taxon>
        <taxon>Pentapetalae</taxon>
        <taxon>rosids</taxon>
        <taxon>fabids</taxon>
        <taxon>Fabales</taxon>
        <taxon>Fabaceae</taxon>
        <taxon>Papilionoideae</taxon>
        <taxon>50 kb inversion clade</taxon>
        <taxon>NPAAA clade</taxon>
        <taxon>indigoferoid/millettioid clade</taxon>
        <taxon>Phaseoleae</taxon>
        <taxon>Psophocarpus</taxon>
    </lineage>
</organism>
<gene>
    <name evidence="2" type="ORF">VNO78_33197</name>
</gene>